<evidence type="ECO:0000313" key="4">
    <source>
        <dbReference type="Proteomes" id="UP001207337"/>
    </source>
</evidence>
<protein>
    <submittedName>
        <fullName evidence="3">Beta-lactamase family protein</fullName>
    </submittedName>
</protein>
<keyword evidence="4" id="KW-1185">Reference proteome</keyword>
<dbReference type="Gene3D" id="3.40.710.10">
    <property type="entry name" value="DD-peptidase/beta-lactamase superfamily"/>
    <property type="match status" value="1"/>
</dbReference>
<name>A0ABT3Q2S9_9BACT</name>
<reference evidence="3 4" key="1">
    <citation type="submission" date="2021-11" db="EMBL/GenBank/DDBJ databases">
        <title>Aliifidinibius sp. nov., a new bacterium isolated from saline soil.</title>
        <authorList>
            <person name="Galisteo C."/>
            <person name="De La Haba R."/>
            <person name="Sanchez-Porro C."/>
            <person name="Ventosa A."/>
        </authorList>
    </citation>
    <scope>NUCLEOTIDE SEQUENCE [LARGE SCALE GENOMIC DNA]</scope>
    <source>
        <strain evidence="3 4">KACC 190600</strain>
    </source>
</reference>
<accession>A0ABT3Q2S9</accession>
<dbReference type="RefSeq" id="WP_265791659.1">
    <property type="nucleotide sequence ID" value="NZ_BAABRS010000005.1"/>
</dbReference>
<feature type="signal peptide" evidence="1">
    <location>
        <begin position="1"/>
        <end position="23"/>
    </location>
</feature>
<dbReference type="Proteomes" id="UP001207337">
    <property type="component" value="Unassembled WGS sequence"/>
</dbReference>
<dbReference type="EMBL" id="JAJNDC010000005">
    <property type="protein sequence ID" value="MCW9714401.1"/>
    <property type="molecule type" value="Genomic_DNA"/>
</dbReference>
<feature type="chain" id="PRO_5046979869" evidence="1">
    <location>
        <begin position="24"/>
        <end position="339"/>
    </location>
</feature>
<dbReference type="Pfam" id="PF00144">
    <property type="entry name" value="Beta-lactamase"/>
    <property type="match status" value="1"/>
</dbReference>
<evidence type="ECO:0000256" key="1">
    <source>
        <dbReference type="SAM" id="SignalP"/>
    </source>
</evidence>
<dbReference type="InterPro" id="IPR012338">
    <property type="entry name" value="Beta-lactam/transpept-like"/>
</dbReference>
<evidence type="ECO:0000259" key="2">
    <source>
        <dbReference type="Pfam" id="PF00144"/>
    </source>
</evidence>
<sequence length="339" mass="38053">MNFSKIPAGIILGLCLFTVEVQAQTNSPSLQQINEEASSIESLTSLIIQQDEELLNERYFNGMTASDHANIKSASKSILGLLVGIAIEEGHIEGVDQPIRPYFSDYFDENPDSVKERITIKDLLTMRAGLETTSFHNYGRWVTSSNWIHFTLDQPMEAAPGGDMVYSTGSSHLLSVIISRATNMDTRAFANQYLFGPMSISVGGWDRDPQGYYMGGNNMALRPAGMLKIGQMIINGGTFEGKRIIAKDWLQDSFQTYTRSNYNPYDYGYMWWNKPVGEFKVFFAWGYGGQYIFMIPDLDAVVVMTGELQGASQARSYKEPVFELLRESILPFLQQRLPG</sequence>
<dbReference type="PANTHER" id="PTHR43283">
    <property type="entry name" value="BETA-LACTAMASE-RELATED"/>
    <property type="match status" value="1"/>
</dbReference>
<evidence type="ECO:0000313" key="3">
    <source>
        <dbReference type="EMBL" id="MCW9714401.1"/>
    </source>
</evidence>
<dbReference type="InterPro" id="IPR050789">
    <property type="entry name" value="Diverse_Enzym_Activities"/>
</dbReference>
<dbReference type="InterPro" id="IPR001466">
    <property type="entry name" value="Beta-lactam-related"/>
</dbReference>
<organism evidence="3 4">
    <name type="scientific">Fodinibius salicampi</name>
    <dbReference type="NCBI Taxonomy" id="1920655"/>
    <lineage>
        <taxon>Bacteria</taxon>
        <taxon>Pseudomonadati</taxon>
        <taxon>Balneolota</taxon>
        <taxon>Balneolia</taxon>
        <taxon>Balneolales</taxon>
        <taxon>Balneolaceae</taxon>
        <taxon>Fodinibius</taxon>
    </lineage>
</organism>
<keyword evidence="1" id="KW-0732">Signal</keyword>
<dbReference type="SUPFAM" id="SSF56601">
    <property type="entry name" value="beta-lactamase/transpeptidase-like"/>
    <property type="match status" value="1"/>
</dbReference>
<gene>
    <name evidence="3" type="ORF">LQ318_15955</name>
</gene>
<feature type="domain" description="Beta-lactamase-related" evidence="2">
    <location>
        <begin position="45"/>
        <end position="305"/>
    </location>
</feature>
<proteinExistence type="predicted"/>
<dbReference type="PANTHER" id="PTHR43283:SF7">
    <property type="entry name" value="BETA-LACTAMASE-RELATED DOMAIN-CONTAINING PROTEIN"/>
    <property type="match status" value="1"/>
</dbReference>
<comment type="caution">
    <text evidence="3">The sequence shown here is derived from an EMBL/GenBank/DDBJ whole genome shotgun (WGS) entry which is preliminary data.</text>
</comment>